<evidence type="ECO:0000256" key="3">
    <source>
        <dbReference type="ARBA" id="ARBA00012499"/>
    </source>
</evidence>
<dbReference type="Pfam" id="PF01641">
    <property type="entry name" value="SelR"/>
    <property type="match status" value="1"/>
</dbReference>
<dbReference type="NCBIfam" id="TIGR00357">
    <property type="entry name" value="peptide-methionine (R)-S-oxide reductase MsrB"/>
    <property type="match status" value="1"/>
</dbReference>
<comment type="cofactor">
    <cofactor evidence="1">
        <name>Zn(2+)</name>
        <dbReference type="ChEBI" id="CHEBI:29105"/>
    </cofactor>
</comment>
<evidence type="ECO:0000256" key="6">
    <source>
        <dbReference type="ARBA" id="ARBA00023002"/>
    </source>
</evidence>
<dbReference type="RefSeq" id="WP_082185009.1">
    <property type="nucleotide sequence ID" value="NZ_CP048635.1"/>
</dbReference>
<dbReference type="GO" id="GO:0033743">
    <property type="term" value="F:peptide-methionine (R)-S-oxide reductase activity"/>
    <property type="evidence" value="ECO:0007669"/>
    <property type="project" value="UniProtKB-EC"/>
</dbReference>
<evidence type="ECO:0000259" key="8">
    <source>
        <dbReference type="PROSITE" id="PS51790"/>
    </source>
</evidence>
<keyword evidence="5" id="KW-0862">Zinc</keyword>
<evidence type="ECO:0000256" key="7">
    <source>
        <dbReference type="ARBA" id="ARBA00048488"/>
    </source>
</evidence>
<name>A0A7L5BPH7_9HYPH</name>
<keyword evidence="4" id="KW-0479">Metal-binding</keyword>
<dbReference type="SUPFAM" id="SSF51316">
    <property type="entry name" value="Mss4-like"/>
    <property type="match status" value="1"/>
</dbReference>
<dbReference type="EC" id="1.8.4.12" evidence="3"/>
<dbReference type="InterPro" id="IPR011057">
    <property type="entry name" value="Mss4-like_sf"/>
</dbReference>
<evidence type="ECO:0000313" key="9">
    <source>
        <dbReference type="EMBL" id="QIB40748.1"/>
    </source>
</evidence>
<protein>
    <recommendedName>
        <fullName evidence="3">peptide-methionine (R)-S-oxide reductase</fullName>
        <ecNumber evidence="3">1.8.4.12</ecNumber>
    </recommendedName>
</protein>
<dbReference type="InterPro" id="IPR028427">
    <property type="entry name" value="Met_Sox_Rdtase_MsrB"/>
</dbReference>
<dbReference type="PANTHER" id="PTHR10173">
    <property type="entry name" value="METHIONINE SULFOXIDE REDUCTASE"/>
    <property type="match status" value="1"/>
</dbReference>
<keyword evidence="6 9" id="KW-0560">Oxidoreductase</keyword>
<dbReference type="InterPro" id="IPR006311">
    <property type="entry name" value="TAT_signal"/>
</dbReference>
<reference evidence="9 10" key="1">
    <citation type="submission" date="2020-02" db="EMBL/GenBank/DDBJ databases">
        <title>Plant-Promoting Endophytic Bacterium Rhizobium oryzihabitans sp. nov., Isolated from the Root of Rice.</title>
        <authorList>
            <person name="zhao J."/>
            <person name="Zhang G."/>
        </authorList>
    </citation>
    <scope>NUCLEOTIDE SEQUENCE [LARGE SCALE GENOMIC DNA]</scope>
    <source>
        <strain evidence="9 10">M15</strain>
    </source>
</reference>
<sequence>MVNRRELLKGAAFVAIGLQLGGGRAFAATGSFPMTLTDEEWRKRLTPDQYEVLRKEGTEYPGSSPLLHEKRRGNFACAGCDQEAFSSTTKFESGTGWPSFWAPLENAVGTTQDASLGMVRTEVHCARCGGHLGHVFDDGPKPTGLRYCLNGVALNFHPASA</sequence>
<dbReference type="Gene3D" id="2.170.150.20">
    <property type="entry name" value="Peptide methionine sulfoxide reductase"/>
    <property type="match status" value="1"/>
</dbReference>
<evidence type="ECO:0000313" key="10">
    <source>
        <dbReference type="Proteomes" id="UP000464865"/>
    </source>
</evidence>
<dbReference type="GO" id="GO:0046872">
    <property type="term" value="F:metal ion binding"/>
    <property type="evidence" value="ECO:0007669"/>
    <property type="project" value="UniProtKB-KW"/>
</dbReference>
<dbReference type="Proteomes" id="UP000464865">
    <property type="component" value="Chromosome M15-12"/>
</dbReference>
<dbReference type="PANTHER" id="PTHR10173:SF57">
    <property type="entry name" value="PEPTIDE-METHIONINE (R)-S-OXIDE REDUCTASE"/>
    <property type="match status" value="1"/>
</dbReference>
<evidence type="ECO:0000256" key="2">
    <source>
        <dbReference type="ARBA" id="ARBA00007174"/>
    </source>
</evidence>
<evidence type="ECO:0000256" key="4">
    <source>
        <dbReference type="ARBA" id="ARBA00022723"/>
    </source>
</evidence>
<dbReference type="GO" id="GO:0030091">
    <property type="term" value="P:protein repair"/>
    <property type="evidence" value="ECO:0007669"/>
    <property type="project" value="InterPro"/>
</dbReference>
<gene>
    <name evidence="9" type="primary">msrB</name>
    <name evidence="9" type="ORF">G3A56_23305</name>
</gene>
<dbReference type="KEGG" id="roy:G3A56_23305"/>
<keyword evidence="10" id="KW-1185">Reference proteome</keyword>
<dbReference type="GO" id="GO:0005737">
    <property type="term" value="C:cytoplasm"/>
    <property type="evidence" value="ECO:0007669"/>
    <property type="project" value="TreeGrafter"/>
</dbReference>
<dbReference type="PROSITE" id="PS51790">
    <property type="entry name" value="MSRB"/>
    <property type="match status" value="1"/>
</dbReference>
<dbReference type="GO" id="GO:0006979">
    <property type="term" value="P:response to oxidative stress"/>
    <property type="evidence" value="ECO:0007669"/>
    <property type="project" value="InterPro"/>
</dbReference>
<comment type="catalytic activity">
    <reaction evidence="7">
        <text>L-methionyl-[protein] + [thioredoxin]-disulfide + H2O = L-methionyl-(R)-S-oxide-[protein] + [thioredoxin]-dithiol</text>
        <dbReference type="Rhea" id="RHEA:24164"/>
        <dbReference type="Rhea" id="RHEA-COMP:10698"/>
        <dbReference type="Rhea" id="RHEA-COMP:10700"/>
        <dbReference type="Rhea" id="RHEA-COMP:12313"/>
        <dbReference type="Rhea" id="RHEA-COMP:12314"/>
        <dbReference type="ChEBI" id="CHEBI:15377"/>
        <dbReference type="ChEBI" id="CHEBI:16044"/>
        <dbReference type="ChEBI" id="CHEBI:29950"/>
        <dbReference type="ChEBI" id="CHEBI:45764"/>
        <dbReference type="ChEBI" id="CHEBI:50058"/>
        <dbReference type="EC" id="1.8.4.12"/>
    </reaction>
</comment>
<dbReference type="AlphaFoldDB" id="A0A7L5BPH7"/>
<accession>A0A7L5BPH7</accession>
<feature type="domain" description="MsrB" evidence="8">
    <location>
        <begin position="38"/>
        <end position="159"/>
    </location>
</feature>
<dbReference type="EMBL" id="CP048635">
    <property type="protein sequence ID" value="QIB40748.1"/>
    <property type="molecule type" value="Genomic_DNA"/>
</dbReference>
<dbReference type="PROSITE" id="PS51318">
    <property type="entry name" value="TAT"/>
    <property type="match status" value="1"/>
</dbReference>
<dbReference type="FunFam" id="2.170.150.20:FF:000001">
    <property type="entry name" value="Peptide methionine sulfoxide reductase MsrB"/>
    <property type="match status" value="1"/>
</dbReference>
<evidence type="ECO:0000256" key="1">
    <source>
        <dbReference type="ARBA" id="ARBA00001947"/>
    </source>
</evidence>
<proteinExistence type="inferred from homology"/>
<comment type="similarity">
    <text evidence="2">Belongs to the MsrB Met sulfoxide reductase family.</text>
</comment>
<evidence type="ECO:0000256" key="5">
    <source>
        <dbReference type="ARBA" id="ARBA00022833"/>
    </source>
</evidence>
<dbReference type="InterPro" id="IPR002579">
    <property type="entry name" value="Met_Sox_Rdtase_MsrB_dom"/>
</dbReference>
<organism evidence="9 10">
    <name type="scientific">Rhizobium oryzihabitans</name>
    <dbReference type="NCBI Taxonomy" id="2267833"/>
    <lineage>
        <taxon>Bacteria</taxon>
        <taxon>Pseudomonadati</taxon>
        <taxon>Pseudomonadota</taxon>
        <taxon>Alphaproteobacteria</taxon>
        <taxon>Hyphomicrobiales</taxon>
        <taxon>Rhizobiaceae</taxon>
        <taxon>Rhizobium/Agrobacterium group</taxon>
        <taxon>Rhizobium</taxon>
    </lineage>
</organism>